<dbReference type="EMBL" id="CP042301">
    <property type="protein sequence ID" value="QDZ00209.2"/>
    <property type="molecule type" value="Genomic_DNA"/>
</dbReference>
<dbReference type="Gene3D" id="3.40.50.150">
    <property type="entry name" value="Vaccinia Virus protein VP39"/>
    <property type="match status" value="1"/>
</dbReference>
<dbReference type="AlphaFoldDB" id="A0A5B8KXB1"/>
<name>A0A5B8KXB1_9HYPH</name>
<dbReference type="Proteomes" id="UP000321389">
    <property type="component" value="Chromosome"/>
</dbReference>
<dbReference type="InterPro" id="IPR029063">
    <property type="entry name" value="SAM-dependent_MTases_sf"/>
</dbReference>
<organism evidence="1 2">
    <name type="scientific">Nitratireductor mangrovi</name>
    <dbReference type="NCBI Taxonomy" id="2599600"/>
    <lineage>
        <taxon>Bacteria</taxon>
        <taxon>Pseudomonadati</taxon>
        <taxon>Pseudomonadota</taxon>
        <taxon>Alphaproteobacteria</taxon>
        <taxon>Hyphomicrobiales</taxon>
        <taxon>Phyllobacteriaceae</taxon>
        <taxon>Nitratireductor</taxon>
    </lineage>
</organism>
<proteinExistence type="predicted"/>
<keyword evidence="1" id="KW-0808">Transferase</keyword>
<keyword evidence="2" id="KW-1185">Reference proteome</keyword>
<dbReference type="PANTHER" id="PTHR43861:SF5">
    <property type="entry name" value="BLL5978 PROTEIN"/>
    <property type="match status" value="1"/>
</dbReference>
<dbReference type="RefSeq" id="WP_167812730.1">
    <property type="nucleotide sequence ID" value="NZ_CP042301.2"/>
</dbReference>
<dbReference type="Pfam" id="PF13489">
    <property type="entry name" value="Methyltransf_23"/>
    <property type="match status" value="1"/>
</dbReference>
<reference evidence="1" key="1">
    <citation type="submission" date="2020-04" db="EMBL/GenBank/DDBJ databases">
        <title>Nitratireductor sp. nov. isolated from mangrove soil.</title>
        <authorList>
            <person name="Ye Y."/>
        </authorList>
    </citation>
    <scope>NUCLEOTIDE SEQUENCE</scope>
    <source>
        <strain evidence="1">SY7</strain>
    </source>
</reference>
<dbReference type="CDD" id="cd02440">
    <property type="entry name" value="AdoMet_MTases"/>
    <property type="match status" value="1"/>
</dbReference>
<dbReference type="SUPFAM" id="SSF53335">
    <property type="entry name" value="S-adenosyl-L-methionine-dependent methyltransferases"/>
    <property type="match status" value="1"/>
</dbReference>
<evidence type="ECO:0000313" key="1">
    <source>
        <dbReference type="EMBL" id="QDZ00209.2"/>
    </source>
</evidence>
<dbReference type="KEGG" id="niy:FQ775_07335"/>
<protein>
    <submittedName>
        <fullName evidence="1">Class I SAM-dependent methyltransferase</fullName>
    </submittedName>
</protein>
<sequence length="283" mass="32094">MTKTTTVDCYNCHSGETEPFLRENGFWLVRCKGCGLLYIRERPDEETIEIATAIGQHHGEQDLDANVHYNPGVKAEYRRFLPEIFPDGFAGIGSWLDIGCGYGEFIETLTERSHGSIDVVGSEPNVTKQASAKKRNLNVDYFDLATHPRQYDVVSLLNVYSHLPNPYEFISGLKRVIKPGGEFLIQTGNAADFSAEDILKPLGLPDHLSFTSESILTDMLERIGFKVVSVHKFPDLPIEPKKIAKEIAKFILPKYNSYLKYYVNYRKYSESKMFIRARLPAES</sequence>
<gene>
    <name evidence="1" type="ORF">FQ775_07335</name>
</gene>
<dbReference type="PANTHER" id="PTHR43861">
    <property type="entry name" value="TRANS-ACONITATE 2-METHYLTRANSFERASE-RELATED"/>
    <property type="match status" value="1"/>
</dbReference>
<dbReference type="GO" id="GO:0008168">
    <property type="term" value="F:methyltransferase activity"/>
    <property type="evidence" value="ECO:0007669"/>
    <property type="project" value="UniProtKB-KW"/>
</dbReference>
<dbReference type="GO" id="GO:0032259">
    <property type="term" value="P:methylation"/>
    <property type="evidence" value="ECO:0007669"/>
    <property type="project" value="UniProtKB-KW"/>
</dbReference>
<keyword evidence="1" id="KW-0489">Methyltransferase</keyword>
<accession>A0A5B8KXB1</accession>
<evidence type="ECO:0000313" key="2">
    <source>
        <dbReference type="Proteomes" id="UP000321389"/>
    </source>
</evidence>